<organism evidence="1 2">
    <name type="scientific">Bergeyella cardium</name>
    <dbReference type="NCBI Taxonomy" id="1585976"/>
    <lineage>
        <taxon>Bacteria</taxon>
        <taxon>Pseudomonadati</taxon>
        <taxon>Bacteroidota</taxon>
        <taxon>Flavobacteriia</taxon>
        <taxon>Flavobacteriales</taxon>
        <taxon>Weeksellaceae</taxon>
        <taxon>Bergeyella</taxon>
    </lineage>
</organism>
<dbReference type="GO" id="GO:0008233">
    <property type="term" value="F:peptidase activity"/>
    <property type="evidence" value="ECO:0007669"/>
    <property type="project" value="UniProtKB-KW"/>
</dbReference>
<reference evidence="1 2" key="1">
    <citation type="submission" date="2018-04" db="EMBL/GenBank/DDBJ databases">
        <title>Characteristic and Complete Genome Sequencing of A Novel Member of Infective Endocarditis Causative Bacteria: Bergeyella cardium QL-PH.</title>
        <authorList>
            <person name="Pan H."/>
            <person name="Sun E."/>
            <person name="Zhang Y."/>
        </authorList>
    </citation>
    <scope>NUCLEOTIDE SEQUENCE [LARGE SCALE GENOMIC DNA]</scope>
    <source>
        <strain evidence="1 2">HPQL</strain>
    </source>
</reference>
<dbReference type="Proteomes" id="UP000464318">
    <property type="component" value="Chromosome"/>
</dbReference>
<keyword evidence="2" id="KW-1185">Reference proteome</keyword>
<protein>
    <submittedName>
        <fullName evidence="1">Caudovirus prohead protease</fullName>
    </submittedName>
</protein>
<gene>
    <name evidence="1" type="ORF">DBX24_02575</name>
</gene>
<dbReference type="RefSeq" id="WP_160223887.1">
    <property type="nucleotide sequence ID" value="NZ_CP029149.1"/>
</dbReference>
<dbReference type="EMBL" id="CP029149">
    <property type="protein sequence ID" value="QHN64854.1"/>
    <property type="molecule type" value="Genomic_DNA"/>
</dbReference>
<dbReference type="AlphaFoldDB" id="A0A6P1QVY8"/>
<keyword evidence="1" id="KW-0378">Hydrolase</keyword>
<dbReference type="KEGG" id="bcad:DBX24_02575"/>
<accession>A0A6P1QVY8</accession>
<proteinExistence type="predicted"/>
<dbReference type="OrthoDB" id="1064922at2"/>
<evidence type="ECO:0000313" key="1">
    <source>
        <dbReference type="EMBL" id="QHN64854.1"/>
    </source>
</evidence>
<keyword evidence="1" id="KW-0645">Protease</keyword>
<dbReference type="GO" id="GO:0006508">
    <property type="term" value="P:proteolysis"/>
    <property type="evidence" value="ECO:0007669"/>
    <property type="project" value="UniProtKB-KW"/>
</dbReference>
<evidence type="ECO:0000313" key="2">
    <source>
        <dbReference type="Proteomes" id="UP000464318"/>
    </source>
</evidence>
<name>A0A6P1QVY8_9FLAO</name>
<sequence>MAKFKFILNDETKVNQYGFRVKNSGLKLSRFQANPVVLDSHKEGNDAVIGRWENIQIEGHLLTAEAVFDNEDYNAKIIAGKVERGFIRGASLGLDPFSMNNFILSPDDVYDLVEAEVLEASIVAIPNNANALVRLYASSENRIRELLENEVNEILLSASDINNFNLYKMKKINLTIAAVVALGLPENTTEHDVELVNSRILELKSKLDLAEKKASDYEKLEAEKKAKLSADAVDADIKAGKIDATKREDFIKLHAEFPSIYKSTVTDAPGKQNLSGQLQNTIPAEVKTFDDFQKLDLSTQLAFKESNPEAYQRLFK</sequence>